<dbReference type="InterPro" id="IPR020084">
    <property type="entry name" value="NUDIX_hydrolase_CS"/>
</dbReference>
<dbReference type="PROSITE" id="PS00893">
    <property type="entry name" value="NUDIX_BOX"/>
    <property type="match status" value="1"/>
</dbReference>
<dbReference type="PANTHER" id="PTHR43046">
    <property type="entry name" value="GDP-MANNOSE MANNOSYL HYDROLASE"/>
    <property type="match status" value="1"/>
</dbReference>
<name>A0ABU5LV46_9SPHN</name>
<dbReference type="EMBL" id="JAOBTW010000024">
    <property type="protein sequence ID" value="MDZ7283803.1"/>
    <property type="molecule type" value="Genomic_DNA"/>
</dbReference>
<keyword evidence="5" id="KW-1185">Reference proteome</keyword>
<dbReference type="CDD" id="cd04690">
    <property type="entry name" value="NUDIX_Hydrolase"/>
    <property type="match status" value="1"/>
</dbReference>
<dbReference type="PANTHER" id="PTHR43046:SF2">
    <property type="entry name" value="8-OXO-DGTP DIPHOSPHATASE-RELATED"/>
    <property type="match status" value="1"/>
</dbReference>
<sequence length="139" mass="14798">MPAVIRIAAALIEAGAGRLLLVRKAGTSCFMQAGGKIEPGEDPAAALIRELDEEIGLCVGVDDLRPIGRFSAAAANEPGYSVDATVFHLHSDHHPVAAAEIAEAIWVDAATAETMTLAPLLRDHILPWWKAQGIEERLQ</sequence>
<dbReference type="InterPro" id="IPR000086">
    <property type="entry name" value="NUDIX_hydrolase_dom"/>
</dbReference>
<evidence type="ECO:0000313" key="5">
    <source>
        <dbReference type="Proteomes" id="UP001292182"/>
    </source>
</evidence>
<accession>A0ABU5LV46</accession>
<proteinExistence type="predicted"/>
<organism evidence="4 5">
    <name type="scientific">Sphingomonas sanguinis</name>
    <dbReference type="NCBI Taxonomy" id="33051"/>
    <lineage>
        <taxon>Bacteria</taxon>
        <taxon>Pseudomonadati</taxon>
        <taxon>Pseudomonadota</taxon>
        <taxon>Alphaproteobacteria</taxon>
        <taxon>Sphingomonadales</taxon>
        <taxon>Sphingomonadaceae</taxon>
        <taxon>Sphingomonas</taxon>
    </lineage>
</organism>
<keyword evidence="2" id="KW-0378">Hydrolase</keyword>
<evidence type="ECO:0000259" key="3">
    <source>
        <dbReference type="PROSITE" id="PS51462"/>
    </source>
</evidence>
<comment type="caution">
    <text evidence="4">The sequence shown here is derived from an EMBL/GenBank/DDBJ whole genome shotgun (WGS) entry which is preliminary data.</text>
</comment>
<evidence type="ECO:0000313" key="4">
    <source>
        <dbReference type="EMBL" id="MDZ7283803.1"/>
    </source>
</evidence>
<dbReference type="InterPro" id="IPR015797">
    <property type="entry name" value="NUDIX_hydrolase-like_dom_sf"/>
</dbReference>
<dbReference type="Proteomes" id="UP001292182">
    <property type="component" value="Unassembled WGS sequence"/>
</dbReference>
<dbReference type="Gene3D" id="3.90.79.10">
    <property type="entry name" value="Nucleoside Triphosphate Pyrophosphohydrolase"/>
    <property type="match status" value="1"/>
</dbReference>
<gene>
    <name evidence="4" type="ORF">N4G62_17380</name>
</gene>
<evidence type="ECO:0000256" key="1">
    <source>
        <dbReference type="ARBA" id="ARBA00001946"/>
    </source>
</evidence>
<dbReference type="PROSITE" id="PS51462">
    <property type="entry name" value="NUDIX"/>
    <property type="match status" value="1"/>
</dbReference>
<feature type="domain" description="Nudix hydrolase" evidence="3">
    <location>
        <begin position="2"/>
        <end position="131"/>
    </location>
</feature>
<dbReference type="RefSeq" id="WP_322540248.1">
    <property type="nucleotide sequence ID" value="NZ_JAOBTW010000024.1"/>
</dbReference>
<reference evidence="5" key="1">
    <citation type="submission" date="2023-07" db="EMBL/GenBank/DDBJ databases">
        <title>Whole genome sequence analysis of rice epiphytic Sphingomonas sanguinis OsEp_Plm_15B2.</title>
        <authorList>
            <person name="Sahu K.P."/>
            <person name="Asharani P."/>
            <person name="Reddy B."/>
            <person name="Kumar A."/>
        </authorList>
    </citation>
    <scope>NUCLEOTIDE SEQUENCE [LARGE SCALE GENOMIC DNA]</scope>
    <source>
        <strain evidence="5">OsEp_Plm_15B2</strain>
    </source>
</reference>
<dbReference type="Pfam" id="PF00293">
    <property type="entry name" value="NUDIX"/>
    <property type="match status" value="1"/>
</dbReference>
<comment type="cofactor">
    <cofactor evidence="1">
        <name>Mg(2+)</name>
        <dbReference type="ChEBI" id="CHEBI:18420"/>
    </cofactor>
</comment>
<protein>
    <submittedName>
        <fullName evidence="4">NUDIX domain-containing protein</fullName>
    </submittedName>
</protein>
<evidence type="ECO:0000256" key="2">
    <source>
        <dbReference type="ARBA" id="ARBA00022801"/>
    </source>
</evidence>
<dbReference type="SUPFAM" id="SSF55811">
    <property type="entry name" value="Nudix"/>
    <property type="match status" value="1"/>
</dbReference>